<accession>A0A9P8ZSS2</accession>
<dbReference type="OrthoDB" id="2115692at2759"/>
<dbReference type="AlphaFoldDB" id="A0A9P8ZSS2"/>
<dbReference type="SUPFAM" id="SSF55729">
    <property type="entry name" value="Acyl-CoA N-acyltransferases (Nat)"/>
    <property type="match status" value="1"/>
</dbReference>
<proteinExistence type="predicted"/>
<dbReference type="InterPro" id="IPR052523">
    <property type="entry name" value="Trichothecene_AcTrans"/>
</dbReference>
<name>A0A9P8ZSS2_9PEZI</name>
<sequence>MLGAEGHNPRLTTFYQTQRPITVYRKMAETRPFRVRAATLKDIPTMSLILYHTSKSNSIQVALWPEQLRVLPGPGDHLAWRTARFEGYLKDKSLQPSMHCIVAVKDSAAGEVIVGCAEWIAPTVSMNGKPEREKLWEEVSRELPDAMCKPAMKEHVEETKKFEAVAEQILGPAGVKDMWVARSIAVNQEYQGRGIGTILTQWGLEQAELGGKDVYLVASAEGANLYRRLGFVELCSSEILGEKRSAMIKQRVSTQVIDSPCQSLQHTI</sequence>
<dbReference type="RefSeq" id="XP_045954664.1">
    <property type="nucleotide sequence ID" value="XM_046096732.1"/>
</dbReference>
<dbReference type="CDD" id="cd04301">
    <property type="entry name" value="NAT_SF"/>
    <property type="match status" value="1"/>
</dbReference>
<organism evidence="2 3">
    <name type="scientific">Truncatella angustata</name>
    <dbReference type="NCBI Taxonomy" id="152316"/>
    <lineage>
        <taxon>Eukaryota</taxon>
        <taxon>Fungi</taxon>
        <taxon>Dikarya</taxon>
        <taxon>Ascomycota</taxon>
        <taxon>Pezizomycotina</taxon>
        <taxon>Sordariomycetes</taxon>
        <taxon>Xylariomycetidae</taxon>
        <taxon>Amphisphaeriales</taxon>
        <taxon>Sporocadaceae</taxon>
        <taxon>Truncatella</taxon>
    </lineage>
</organism>
<dbReference type="PANTHER" id="PTHR42791:SF2">
    <property type="entry name" value="N-ACETYLTRANSFERASE DOMAIN-CONTAINING PROTEIN"/>
    <property type="match status" value="1"/>
</dbReference>
<dbReference type="GO" id="GO:0016747">
    <property type="term" value="F:acyltransferase activity, transferring groups other than amino-acyl groups"/>
    <property type="evidence" value="ECO:0007669"/>
    <property type="project" value="InterPro"/>
</dbReference>
<protein>
    <submittedName>
        <fullName evidence="2">Acyl-CoA N-acyltransferase</fullName>
    </submittedName>
</protein>
<evidence type="ECO:0000313" key="2">
    <source>
        <dbReference type="EMBL" id="KAH6648152.1"/>
    </source>
</evidence>
<keyword evidence="3" id="KW-1185">Reference proteome</keyword>
<evidence type="ECO:0000259" key="1">
    <source>
        <dbReference type="PROSITE" id="PS51186"/>
    </source>
</evidence>
<evidence type="ECO:0000313" key="3">
    <source>
        <dbReference type="Proteomes" id="UP000758603"/>
    </source>
</evidence>
<feature type="domain" description="N-acetyltransferase" evidence="1">
    <location>
        <begin position="126"/>
        <end position="252"/>
    </location>
</feature>
<dbReference type="InterPro" id="IPR000182">
    <property type="entry name" value="GNAT_dom"/>
</dbReference>
<comment type="caution">
    <text evidence="2">The sequence shown here is derived from an EMBL/GenBank/DDBJ whole genome shotgun (WGS) entry which is preliminary data.</text>
</comment>
<gene>
    <name evidence="2" type="ORF">BKA67DRAFT_408463</name>
</gene>
<dbReference type="Proteomes" id="UP000758603">
    <property type="component" value="Unassembled WGS sequence"/>
</dbReference>
<dbReference type="PROSITE" id="PS51186">
    <property type="entry name" value="GNAT"/>
    <property type="match status" value="1"/>
</dbReference>
<dbReference type="Pfam" id="PF13508">
    <property type="entry name" value="Acetyltransf_7"/>
    <property type="match status" value="1"/>
</dbReference>
<dbReference type="Gene3D" id="3.40.630.30">
    <property type="match status" value="1"/>
</dbReference>
<dbReference type="EMBL" id="JAGPXC010000008">
    <property type="protein sequence ID" value="KAH6648152.1"/>
    <property type="molecule type" value="Genomic_DNA"/>
</dbReference>
<reference evidence="2" key="1">
    <citation type="journal article" date="2021" name="Nat. Commun.">
        <title>Genetic determinants of endophytism in the Arabidopsis root mycobiome.</title>
        <authorList>
            <person name="Mesny F."/>
            <person name="Miyauchi S."/>
            <person name="Thiergart T."/>
            <person name="Pickel B."/>
            <person name="Atanasova L."/>
            <person name="Karlsson M."/>
            <person name="Huettel B."/>
            <person name="Barry K.W."/>
            <person name="Haridas S."/>
            <person name="Chen C."/>
            <person name="Bauer D."/>
            <person name="Andreopoulos W."/>
            <person name="Pangilinan J."/>
            <person name="LaButti K."/>
            <person name="Riley R."/>
            <person name="Lipzen A."/>
            <person name="Clum A."/>
            <person name="Drula E."/>
            <person name="Henrissat B."/>
            <person name="Kohler A."/>
            <person name="Grigoriev I.V."/>
            <person name="Martin F.M."/>
            <person name="Hacquard S."/>
        </authorList>
    </citation>
    <scope>NUCLEOTIDE SEQUENCE</scope>
    <source>
        <strain evidence="2">MPI-SDFR-AT-0073</strain>
    </source>
</reference>
<dbReference type="InterPro" id="IPR016181">
    <property type="entry name" value="Acyl_CoA_acyltransferase"/>
</dbReference>
<dbReference type="PANTHER" id="PTHR42791">
    <property type="entry name" value="GNAT FAMILY ACETYLTRANSFERASE"/>
    <property type="match status" value="1"/>
</dbReference>
<dbReference type="GeneID" id="70125624"/>